<gene>
    <name evidence="2" type="ORF">G6O67_006683</name>
</gene>
<dbReference type="EMBL" id="JAAVMX010000007">
    <property type="protein sequence ID" value="KAF4506617.1"/>
    <property type="molecule type" value="Genomic_DNA"/>
</dbReference>
<sequence>MATVTRQPFAPLDGARLQTLTSLKNRQNAPTPTASNGKRKAELFDTDDFENVDPLSAKRSKSASSSTPSKDILTKPSAFLLTRPASTPRRHDRLVNSPSKPASTPRRVLQAKSVASLHSGIVKSSPMSAPAGRSPTRGKRSGILSSRRRTSGLYARVEPPPFNLDAAAPFSLDAALKGTIATYGARPCPANTTGVKATPSLQPLGEPDLKASWFFDIHEDSPEQEMTNMLQHSTCILDISSDEESEKKAKRDRDEGRDKENIPPSDDMSQTSTRRANRLPVDDMMMDKERVALGEMNTADFYPEGCDESSVVIVPGDGEELQEPPRGAQAPERAPLAAVEVDKDAVSKVELLISSPSDGSSKAAVLQPIEGTGESFELWESGSAQDETEAPIAES</sequence>
<feature type="compositionally biased region" description="Polar residues" evidence="1">
    <location>
        <begin position="21"/>
        <end position="36"/>
    </location>
</feature>
<keyword evidence="3" id="KW-1185">Reference proteome</keyword>
<evidence type="ECO:0000313" key="2">
    <source>
        <dbReference type="EMBL" id="KAF4506617.1"/>
    </source>
</evidence>
<feature type="compositionally biased region" description="Basic and acidic residues" evidence="1">
    <location>
        <begin position="245"/>
        <end position="261"/>
    </location>
</feature>
<comment type="caution">
    <text evidence="2">The sequence shown here is derived from an EMBL/GenBank/DDBJ whole genome shotgun (WGS) entry which is preliminary data.</text>
</comment>
<evidence type="ECO:0008006" key="4">
    <source>
        <dbReference type="Google" id="ProtNLM"/>
    </source>
</evidence>
<feature type="region of interest" description="Disordered" evidence="1">
    <location>
        <begin position="237"/>
        <end position="283"/>
    </location>
</feature>
<evidence type="ECO:0000313" key="3">
    <source>
        <dbReference type="Proteomes" id="UP000557566"/>
    </source>
</evidence>
<feature type="compositionally biased region" description="Basic residues" evidence="1">
    <location>
        <begin position="136"/>
        <end position="147"/>
    </location>
</feature>
<evidence type="ECO:0000256" key="1">
    <source>
        <dbReference type="SAM" id="MobiDB-lite"/>
    </source>
</evidence>
<dbReference type="OrthoDB" id="425602at2759"/>
<accession>A0A8H4PL01</accession>
<protein>
    <recommendedName>
        <fullName evidence="4">Thymidylate kinase</fullName>
    </recommendedName>
</protein>
<dbReference type="Proteomes" id="UP000557566">
    <property type="component" value="Unassembled WGS sequence"/>
</dbReference>
<proteinExistence type="predicted"/>
<organism evidence="2 3">
    <name type="scientific">Ophiocordyceps sinensis</name>
    <dbReference type="NCBI Taxonomy" id="72228"/>
    <lineage>
        <taxon>Eukaryota</taxon>
        <taxon>Fungi</taxon>
        <taxon>Dikarya</taxon>
        <taxon>Ascomycota</taxon>
        <taxon>Pezizomycotina</taxon>
        <taxon>Sordariomycetes</taxon>
        <taxon>Hypocreomycetidae</taxon>
        <taxon>Hypocreales</taxon>
        <taxon>Ophiocordycipitaceae</taxon>
        <taxon>Ophiocordyceps</taxon>
    </lineage>
</organism>
<feature type="region of interest" description="Disordered" evidence="1">
    <location>
        <begin position="356"/>
        <end position="395"/>
    </location>
</feature>
<dbReference type="AlphaFoldDB" id="A0A8H4PL01"/>
<feature type="region of interest" description="Disordered" evidence="1">
    <location>
        <begin position="21"/>
        <end position="147"/>
    </location>
</feature>
<name>A0A8H4PL01_9HYPO</name>
<reference evidence="2 3" key="1">
    <citation type="journal article" date="2020" name="Genome Biol. Evol.">
        <title>A new high-quality draft genome assembly of the Chinese cordyceps Ophiocordyceps sinensis.</title>
        <authorList>
            <person name="Shu R."/>
            <person name="Zhang J."/>
            <person name="Meng Q."/>
            <person name="Zhang H."/>
            <person name="Zhou G."/>
            <person name="Li M."/>
            <person name="Wu P."/>
            <person name="Zhao Y."/>
            <person name="Chen C."/>
            <person name="Qin Q."/>
        </authorList>
    </citation>
    <scope>NUCLEOTIDE SEQUENCE [LARGE SCALE GENOMIC DNA]</scope>
    <source>
        <strain evidence="2 3">IOZ07</strain>
    </source>
</reference>